<protein>
    <submittedName>
        <fullName evidence="2">Uncharacterized protein</fullName>
    </submittedName>
</protein>
<feature type="compositionally biased region" description="Basic and acidic residues" evidence="1">
    <location>
        <begin position="24"/>
        <end position="49"/>
    </location>
</feature>
<organism evidence="2 3">
    <name type="scientific">Dibothriocephalus latus</name>
    <name type="common">Fish tapeworm</name>
    <name type="synonym">Diphyllobothrium latum</name>
    <dbReference type="NCBI Taxonomy" id="60516"/>
    <lineage>
        <taxon>Eukaryota</taxon>
        <taxon>Metazoa</taxon>
        <taxon>Spiralia</taxon>
        <taxon>Lophotrochozoa</taxon>
        <taxon>Platyhelminthes</taxon>
        <taxon>Cestoda</taxon>
        <taxon>Eucestoda</taxon>
        <taxon>Diphyllobothriidea</taxon>
        <taxon>Diphyllobothriidae</taxon>
        <taxon>Dibothriocephalus</taxon>
    </lineage>
</organism>
<keyword evidence="3" id="KW-1185">Reference proteome</keyword>
<feature type="compositionally biased region" description="Basic and acidic residues" evidence="1">
    <location>
        <begin position="1"/>
        <end position="16"/>
    </location>
</feature>
<gene>
    <name evidence="2" type="ORF">DILT_LOCUS8800</name>
</gene>
<feature type="region of interest" description="Disordered" evidence="1">
    <location>
        <begin position="1"/>
        <end position="66"/>
    </location>
</feature>
<evidence type="ECO:0000313" key="3">
    <source>
        <dbReference type="Proteomes" id="UP000281553"/>
    </source>
</evidence>
<dbReference type="OrthoDB" id="5371837at2759"/>
<dbReference type="Proteomes" id="UP000281553">
    <property type="component" value="Unassembled WGS sequence"/>
</dbReference>
<proteinExistence type="predicted"/>
<reference evidence="2 3" key="1">
    <citation type="submission" date="2018-11" db="EMBL/GenBank/DDBJ databases">
        <authorList>
            <consortium name="Pathogen Informatics"/>
        </authorList>
    </citation>
    <scope>NUCLEOTIDE SEQUENCE [LARGE SCALE GENOMIC DNA]</scope>
</reference>
<accession>A0A3P7NVW3</accession>
<sequence>MSNGDAHSHAEAEKAVEMNGHSKVHVDGISEDEGLVKMDHHNQDGHEAEQVAAPEGANDVPAEEEAEDEVFKGHLNAHELTKSPVHDAAEVPQHTGDSLVDWDPPQGLPPPTHPSARTARNSLAPSTQKAQVEGYYEASNVTLGPNKVAYDKFRTTFVDVAFLPGGGDIRLVDAEFFKRLRARYYVGTTIAPSADLLKALIVGKEAWTVLAIIGLNLMGDGVHSACRASLCFDWRLG</sequence>
<name>A0A3P7NVW3_DIBLA</name>
<dbReference type="AlphaFoldDB" id="A0A3P7NVW3"/>
<evidence type="ECO:0000256" key="1">
    <source>
        <dbReference type="SAM" id="MobiDB-lite"/>
    </source>
</evidence>
<dbReference type="EMBL" id="UYRU01055216">
    <property type="protein sequence ID" value="VDN12969.1"/>
    <property type="molecule type" value="Genomic_DNA"/>
</dbReference>
<feature type="region of interest" description="Disordered" evidence="1">
    <location>
        <begin position="95"/>
        <end position="125"/>
    </location>
</feature>
<evidence type="ECO:0000313" key="2">
    <source>
        <dbReference type="EMBL" id="VDN12969.1"/>
    </source>
</evidence>